<proteinExistence type="predicted"/>
<evidence type="ECO:0000313" key="3">
    <source>
        <dbReference type="Proteomes" id="UP000521943"/>
    </source>
</evidence>
<organism evidence="2 3">
    <name type="scientific">Ephemerocybe angulata</name>
    <dbReference type="NCBI Taxonomy" id="980116"/>
    <lineage>
        <taxon>Eukaryota</taxon>
        <taxon>Fungi</taxon>
        <taxon>Dikarya</taxon>
        <taxon>Basidiomycota</taxon>
        <taxon>Agaricomycotina</taxon>
        <taxon>Agaricomycetes</taxon>
        <taxon>Agaricomycetidae</taxon>
        <taxon>Agaricales</taxon>
        <taxon>Agaricineae</taxon>
        <taxon>Psathyrellaceae</taxon>
        <taxon>Ephemerocybe</taxon>
    </lineage>
</organism>
<feature type="compositionally biased region" description="Polar residues" evidence="1">
    <location>
        <begin position="8"/>
        <end position="21"/>
    </location>
</feature>
<dbReference type="Proteomes" id="UP000521943">
    <property type="component" value="Unassembled WGS sequence"/>
</dbReference>
<comment type="caution">
    <text evidence="2">The sequence shown here is derived from an EMBL/GenBank/DDBJ whole genome shotgun (WGS) entry which is preliminary data.</text>
</comment>
<dbReference type="AlphaFoldDB" id="A0A8H6MAB4"/>
<gene>
    <name evidence="2" type="ORF">DFP72DRAFT_179064</name>
</gene>
<evidence type="ECO:0000256" key="1">
    <source>
        <dbReference type="SAM" id="MobiDB-lite"/>
    </source>
</evidence>
<accession>A0A8H6MAB4</accession>
<dbReference type="EMBL" id="JACGCI010000018">
    <property type="protein sequence ID" value="KAF6758689.1"/>
    <property type="molecule type" value="Genomic_DNA"/>
</dbReference>
<keyword evidence="3" id="KW-1185">Reference proteome</keyword>
<protein>
    <submittedName>
        <fullName evidence="2">Uncharacterized protein</fullName>
    </submittedName>
</protein>
<reference evidence="2 3" key="1">
    <citation type="submission" date="2020-07" db="EMBL/GenBank/DDBJ databases">
        <title>Comparative genomics of pyrophilous fungi reveals a link between fire events and developmental genes.</title>
        <authorList>
            <consortium name="DOE Joint Genome Institute"/>
            <person name="Steindorff A.S."/>
            <person name="Carver A."/>
            <person name="Calhoun S."/>
            <person name="Stillman K."/>
            <person name="Liu H."/>
            <person name="Lipzen A."/>
            <person name="Pangilinan J."/>
            <person name="Labutti K."/>
            <person name="Bruns T.D."/>
            <person name="Grigoriev I.V."/>
        </authorList>
    </citation>
    <scope>NUCLEOTIDE SEQUENCE [LARGE SCALE GENOMIC DNA]</scope>
    <source>
        <strain evidence="2 3">CBS 144469</strain>
    </source>
</reference>
<feature type="region of interest" description="Disordered" evidence="1">
    <location>
        <begin position="1"/>
        <end position="31"/>
    </location>
</feature>
<feature type="region of interest" description="Disordered" evidence="1">
    <location>
        <begin position="56"/>
        <end position="97"/>
    </location>
</feature>
<evidence type="ECO:0000313" key="2">
    <source>
        <dbReference type="EMBL" id="KAF6758689.1"/>
    </source>
</evidence>
<name>A0A8H6MAB4_9AGAR</name>
<sequence>MDSGVILCQTSDKNPNQPTKTGKSKSPRPMLKIATGVTTARGWMERLNNITVLRSTKASKKSLSSKISMRRYRPKSPRGQPHSDTGSHPPSPLEDLSVRGFHAGKRTRSRISERALHNDPTGVFWKDLIVQFARMREEHDGHILAARRVAHQLRMHAEYMARSRSEYVRGGGARLGGGGRSSMRHGQHLPSSVPASRLNAPWILWITDFICHCLPSFNTFIRFARLYPFLFLYVTRSFKYAQNDVSSLRRTFTTLSLGPGHMASSSLTL</sequence>